<name>A0AAU0BD94_9XANT</name>
<dbReference type="EMBL" id="CP103836">
    <property type="protein sequence ID" value="WOB51015.1"/>
    <property type="molecule type" value="Genomic_DNA"/>
</dbReference>
<proteinExistence type="predicted"/>
<accession>A0AAU0BD94</accession>
<evidence type="ECO:0000313" key="1">
    <source>
        <dbReference type="EMBL" id="WOB51015.1"/>
    </source>
</evidence>
<reference evidence="1 2" key="1">
    <citation type="submission" date="2022-08" db="EMBL/GenBank/DDBJ databases">
        <title>Whole genome sequencing-based tracing of a 2022 introduction and outbreak of Xanthomonas hortorum pv. pelargonii.</title>
        <authorList>
            <person name="Iruegas-Bocardo F."/>
            <person name="Weisberg A.K."/>
            <person name="Riutta E.R."/>
            <person name="Kilday K."/>
            <person name="Bonkowski J.C."/>
            <person name="Creswell T."/>
            <person name="Daughtrey M.L."/>
            <person name="Rane K."/>
            <person name="Grunwald N.J."/>
            <person name="Chang J.H."/>
            <person name="Putnam M.L."/>
        </authorList>
    </citation>
    <scope>NUCLEOTIDE SEQUENCE [LARGE SCALE GENOMIC DNA]</scope>
    <source>
        <strain evidence="1 2">22-323</strain>
    </source>
</reference>
<dbReference type="AlphaFoldDB" id="A0AAU0BD94"/>
<protein>
    <submittedName>
        <fullName evidence="1">Uncharacterized protein</fullName>
    </submittedName>
</protein>
<evidence type="ECO:0000313" key="2">
    <source>
        <dbReference type="Proteomes" id="UP001302716"/>
    </source>
</evidence>
<keyword evidence="2" id="KW-1185">Reference proteome</keyword>
<dbReference type="Proteomes" id="UP001302716">
    <property type="component" value="Chromosome"/>
</dbReference>
<sequence>MMAADPGRYAMIQELIAMPKRWTSGADMRALWNQANQRRFPKPFFFKVTLEVDGEALEGLFVEVRYKQTHVPGNRDSLNMSLIIDGVRALGLDENGPSLHTNVVGKGLPYYRHVIDHPHWNFCVPEALDGYAEPALPGSSDHLWTLFTRRANIVDAPPFLLPIGQAELPL</sequence>
<organism evidence="1 2">
    <name type="scientific">Xanthomonas hydrangeae</name>
    <dbReference type="NCBI Taxonomy" id="2775159"/>
    <lineage>
        <taxon>Bacteria</taxon>
        <taxon>Pseudomonadati</taxon>
        <taxon>Pseudomonadota</taxon>
        <taxon>Gammaproteobacteria</taxon>
        <taxon>Lysobacterales</taxon>
        <taxon>Lysobacteraceae</taxon>
        <taxon>Xanthomonas</taxon>
    </lineage>
</organism>
<gene>
    <name evidence="1" type="ORF">NYR97_06455</name>
</gene>
<dbReference type="RefSeq" id="WP_316697160.1">
    <property type="nucleotide sequence ID" value="NZ_CP103836.1"/>
</dbReference>